<comment type="cofactor">
    <cofactor evidence="1 10">
        <name>Mg(2+)</name>
        <dbReference type="ChEBI" id="CHEBI:18420"/>
    </cofactor>
</comment>
<keyword evidence="6 10" id="KW-0547">Nucleotide-binding</keyword>
<evidence type="ECO:0000256" key="8">
    <source>
        <dbReference type="ARBA" id="ARBA00022842"/>
    </source>
</evidence>
<comment type="caution">
    <text evidence="10">Lacks conserved residue(s) required for the propagation of feature annotation.</text>
</comment>
<feature type="binding site" evidence="10">
    <location>
        <begin position="19"/>
        <end position="24"/>
    </location>
    <ligand>
        <name>substrate</name>
    </ligand>
</feature>
<comment type="subunit">
    <text evidence="10">Monomer.</text>
</comment>
<name>W0FLU2_9BACT</name>
<dbReference type="AlphaFoldDB" id="W0FLU2"/>
<dbReference type="NCBIfam" id="TIGR00174">
    <property type="entry name" value="miaA"/>
    <property type="match status" value="1"/>
</dbReference>
<dbReference type="Pfam" id="PF01715">
    <property type="entry name" value="IPPT"/>
    <property type="match status" value="1"/>
</dbReference>
<dbReference type="GO" id="GO:0005524">
    <property type="term" value="F:ATP binding"/>
    <property type="evidence" value="ECO:0007669"/>
    <property type="project" value="UniProtKB-UniRule"/>
</dbReference>
<evidence type="ECO:0000256" key="13">
    <source>
        <dbReference type="RuleBase" id="RU003785"/>
    </source>
</evidence>
<dbReference type="EMBL" id="KC246793">
    <property type="protein sequence ID" value="AHF24424.1"/>
    <property type="molecule type" value="Genomic_DNA"/>
</dbReference>
<organism evidence="14">
    <name type="scientific">uncultured bacterium Contig1761</name>
    <dbReference type="NCBI Taxonomy" id="1393505"/>
    <lineage>
        <taxon>Bacteria</taxon>
        <taxon>environmental samples</taxon>
    </lineage>
</organism>
<keyword evidence="8 10" id="KW-0460">Magnesium</keyword>
<comment type="catalytic activity">
    <reaction evidence="9 10 11">
        <text>adenosine(37) in tRNA + dimethylallyl diphosphate = N(6)-dimethylallyladenosine(37) in tRNA + diphosphate</text>
        <dbReference type="Rhea" id="RHEA:26482"/>
        <dbReference type="Rhea" id="RHEA-COMP:10162"/>
        <dbReference type="Rhea" id="RHEA-COMP:10375"/>
        <dbReference type="ChEBI" id="CHEBI:33019"/>
        <dbReference type="ChEBI" id="CHEBI:57623"/>
        <dbReference type="ChEBI" id="CHEBI:74411"/>
        <dbReference type="ChEBI" id="CHEBI:74415"/>
        <dbReference type="EC" id="2.5.1.75"/>
    </reaction>
</comment>
<feature type="site" description="Interaction with substrate tRNA" evidence="10">
    <location>
        <position position="108"/>
    </location>
</feature>
<evidence type="ECO:0000256" key="5">
    <source>
        <dbReference type="ARBA" id="ARBA00022694"/>
    </source>
</evidence>
<protein>
    <recommendedName>
        <fullName evidence="10">tRNA dimethylallyltransferase</fullName>
        <ecNumber evidence="10">2.5.1.75</ecNumber>
    </recommendedName>
    <alternativeName>
        <fullName evidence="10">Dimethylallyl diphosphate:tRNA dimethylallyltransferase</fullName>
        <shortName evidence="10">DMAPP:tRNA dimethylallyltransferase</shortName>
        <shortName evidence="10">DMATase</shortName>
    </alternativeName>
    <alternativeName>
        <fullName evidence="10">Isopentenyl-diphosphate:tRNA isopentenyltransferase</fullName>
        <shortName evidence="10">IPP transferase</shortName>
        <shortName evidence="10">IPPT</shortName>
        <shortName evidence="10">IPTase</shortName>
    </alternativeName>
</protein>
<reference evidence="14" key="1">
    <citation type="journal article" date="2013" name="PLoS ONE">
        <title>Metagenomic insights into the carbohydrate-active enzymes carried by the microorganisms adhering to solid digesta in the rumen of cows.</title>
        <authorList>
            <person name="Wang L."/>
            <person name="Hatem A."/>
            <person name="Catalyurek U.V."/>
            <person name="Morrison M."/>
            <person name="Yu Z."/>
        </authorList>
    </citation>
    <scope>NUCLEOTIDE SEQUENCE</scope>
</reference>
<feature type="binding site" evidence="10">
    <location>
        <begin position="17"/>
        <end position="24"/>
    </location>
    <ligand>
        <name>ATP</name>
        <dbReference type="ChEBI" id="CHEBI:30616"/>
    </ligand>
</feature>
<dbReference type="PANTHER" id="PTHR11088:SF60">
    <property type="entry name" value="TRNA DIMETHYLALLYLTRANSFERASE"/>
    <property type="match status" value="1"/>
</dbReference>
<evidence type="ECO:0000256" key="6">
    <source>
        <dbReference type="ARBA" id="ARBA00022741"/>
    </source>
</evidence>
<evidence type="ECO:0000256" key="9">
    <source>
        <dbReference type="ARBA" id="ARBA00049563"/>
    </source>
</evidence>
<dbReference type="PANTHER" id="PTHR11088">
    <property type="entry name" value="TRNA DIMETHYLALLYLTRANSFERASE"/>
    <property type="match status" value="1"/>
</dbReference>
<evidence type="ECO:0000256" key="7">
    <source>
        <dbReference type="ARBA" id="ARBA00022840"/>
    </source>
</evidence>
<keyword evidence="5 10" id="KW-0819">tRNA processing</keyword>
<sequence length="310" mass="35236">MKTENTMKKTICRVLTGPTASGKTEIGIRLAKEMGWDILCMDSMQIYRRMNIGTAKPTVEEMRGVPHHLLDICEPTDPYSVSDYREAAEKLIEALTAQGHETLFVGGTALYLQAMMHPMGMGQVSANKELREDLNRLAETPEGKKILHERLRQLDPVTAERLPLNDVRRVIRAIEVSEATGNPFSMQPNREVPTAYEWKVVSTAMERTHLYERINERVTGMVRAGLREEVAALLEEGVPEDAQSMQGIGYKEMVPCIRGKCSVGDAAERIRLGTRHYAKRQMTFLRREEQIRYVSTEEPDAYEQIRDLLK</sequence>
<proteinExistence type="inferred from homology"/>
<dbReference type="InterPro" id="IPR027417">
    <property type="entry name" value="P-loop_NTPase"/>
</dbReference>
<feature type="site" description="Interaction with substrate tRNA" evidence="10">
    <location>
        <position position="131"/>
    </location>
</feature>
<dbReference type="GO" id="GO:0006400">
    <property type="term" value="P:tRNA modification"/>
    <property type="evidence" value="ECO:0007669"/>
    <property type="project" value="TreeGrafter"/>
</dbReference>
<feature type="region of interest" description="Interaction with substrate tRNA" evidence="10">
    <location>
        <begin position="42"/>
        <end position="45"/>
    </location>
</feature>
<keyword evidence="7 10" id="KW-0067">ATP-binding</keyword>
<evidence type="ECO:0000313" key="14">
    <source>
        <dbReference type="EMBL" id="AHF24424.1"/>
    </source>
</evidence>
<evidence type="ECO:0000256" key="11">
    <source>
        <dbReference type="RuleBase" id="RU003783"/>
    </source>
</evidence>
<comment type="function">
    <text evidence="2 10 12">Catalyzes the transfer of a dimethylallyl group onto the adenine at position 37 in tRNAs that read codons beginning with uridine, leading to the formation of N6-(dimethylallyl)adenosine (i(6)A).</text>
</comment>
<dbReference type="InterPro" id="IPR018022">
    <property type="entry name" value="IPT"/>
</dbReference>
<dbReference type="SUPFAM" id="SSF52540">
    <property type="entry name" value="P-loop containing nucleoside triphosphate hydrolases"/>
    <property type="match status" value="1"/>
</dbReference>
<evidence type="ECO:0000256" key="4">
    <source>
        <dbReference type="ARBA" id="ARBA00022679"/>
    </source>
</evidence>
<keyword evidence="4 10" id="KW-0808">Transferase</keyword>
<evidence type="ECO:0000256" key="3">
    <source>
        <dbReference type="ARBA" id="ARBA00005842"/>
    </source>
</evidence>
<accession>W0FLU2</accession>
<comment type="similarity">
    <text evidence="3 10 13">Belongs to the IPP transferase family.</text>
</comment>
<dbReference type="GO" id="GO:0052381">
    <property type="term" value="F:tRNA dimethylallyltransferase activity"/>
    <property type="evidence" value="ECO:0007669"/>
    <property type="project" value="UniProtKB-UniRule"/>
</dbReference>
<dbReference type="InterPro" id="IPR039657">
    <property type="entry name" value="Dimethylallyltransferase"/>
</dbReference>
<dbReference type="EC" id="2.5.1.75" evidence="10"/>
<evidence type="ECO:0000256" key="1">
    <source>
        <dbReference type="ARBA" id="ARBA00001946"/>
    </source>
</evidence>
<evidence type="ECO:0000256" key="2">
    <source>
        <dbReference type="ARBA" id="ARBA00003213"/>
    </source>
</evidence>
<dbReference type="Gene3D" id="3.40.50.300">
    <property type="entry name" value="P-loop containing nucleotide triphosphate hydrolases"/>
    <property type="match status" value="1"/>
</dbReference>
<gene>
    <name evidence="10" type="primary">miaA</name>
</gene>
<evidence type="ECO:0000256" key="10">
    <source>
        <dbReference type="HAMAP-Rule" id="MF_00185"/>
    </source>
</evidence>
<dbReference type="Gene3D" id="1.10.20.140">
    <property type="match status" value="1"/>
</dbReference>
<dbReference type="HAMAP" id="MF_00185">
    <property type="entry name" value="IPP_trans"/>
    <property type="match status" value="1"/>
</dbReference>
<evidence type="ECO:0000256" key="12">
    <source>
        <dbReference type="RuleBase" id="RU003784"/>
    </source>
</evidence>